<evidence type="ECO:0000256" key="1">
    <source>
        <dbReference type="ARBA" id="ARBA00000085"/>
    </source>
</evidence>
<evidence type="ECO:0000313" key="13">
    <source>
        <dbReference type="Proteomes" id="UP001199916"/>
    </source>
</evidence>
<dbReference type="GO" id="GO:0016301">
    <property type="term" value="F:kinase activity"/>
    <property type="evidence" value="ECO:0007669"/>
    <property type="project" value="UniProtKB-KW"/>
</dbReference>
<dbReference type="Pfam" id="PF06580">
    <property type="entry name" value="His_kinase"/>
    <property type="match status" value="1"/>
</dbReference>
<dbReference type="Pfam" id="PF02518">
    <property type="entry name" value="HATPase_c"/>
    <property type="match status" value="1"/>
</dbReference>
<feature type="transmembrane region" description="Helical" evidence="10">
    <location>
        <begin position="20"/>
        <end position="37"/>
    </location>
</feature>
<protein>
    <recommendedName>
        <fullName evidence="3">histidine kinase</fullName>
        <ecNumber evidence="3">2.7.13.3</ecNumber>
    </recommendedName>
</protein>
<evidence type="ECO:0000256" key="4">
    <source>
        <dbReference type="ARBA" id="ARBA00022475"/>
    </source>
</evidence>
<keyword evidence="5" id="KW-0597">Phosphoprotein</keyword>
<evidence type="ECO:0000313" key="12">
    <source>
        <dbReference type="EMBL" id="MCE5169111.1"/>
    </source>
</evidence>
<reference evidence="12 13" key="1">
    <citation type="submission" date="2021-11" db="EMBL/GenBank/DDBJ databases">
        <title>Draft genome sequence of Paenibacillus profundus YoMME, a new Gram-positive bacteria with exoelectrogenic properties.</title>
        <authorList>
            <person name="Hubenova Y."/>
            <person name="Hubenova E."/>
            <person name="Manasiev Y."/>
            <person name="Peykov S."/>
            <person name="Mitov M."/>
        </authorList>
    </citation>
    <scope>NUCLEOTIDE SEQUENCE [LARGE SCALE GENOMIC DNA]</scope>
    <source>
        <strain evidence="12 13">YoMME</strain>
    </source>
</reference>
<dbReference type="SUPFAM" id="SSF158472">
    <property type="entry name" value="HAMP domain-like"/>
    <property type="match status" value="1"/>
</dbReference>
<dbReference type="CDD" id="cd06225">
    <property type="entry name" value="HAMP"/>
    <property type="match status" value="1"/>
</dbReference>
<keyword evidence="4" id="KW-1003">Cell membrane</keyword>
<dbReference type="InterPro" id="IPR036890">
    <property type="entry name" value="HATPase_C_sf"/>
</dbReference>
<dbReference type="InterPro" id="IPR003660">
    <property type="entry name" value="HAMP_dom"/>
</dbReference>
<dbReference type="PANTHER" id="PTHR34220:SF7">
    <property type="entry name" value="SENSOR HISTIDINE KINASE YPDA"/>
    <property type="match status" value="1"/>
</dbReference>
<comment type="caution">
    <text evidence="12">The sequence shown here is derived from an EMBL/GenBank/DDBJ whole genome shotgun (WGS) entry which is preliminary data.</text>
</comment>
<evidence type="ECO:0000256" key="6">
    <source>
        <dbReference type="ARBA" id="ARBA00022679"/>
    </source>
</evidence>
<dbReference type="PRINTS" id="PR00344">
    <property type="entry name" value="BCTRLSENSOR"/>
</dbReference>
<comment type="subcellular location">
    <subcellularLocation>
        <location evidence="2">Cell membrane</location>
        <topology evidence="2">Multi-pass membrane protein</topology>
    </subcellularLocation>
</comment>
<dbReference type="Gene3D" id="3.30.565.10">
    <property type="entry name" value="Histidine kinase-like ATPase, C-terminal domain"/>
    <property type="match status" value="1"/>
</dbReference>
<feature type="transmembrane region" description="Helical" evidence="10">
    <location>
        <begin position="289"/>
        <end position="309"/>
    </location>
</feature>
<dbReference type="InterPro" id="IPR010559">
    <property type="entry name" value="Sig_transdc_His_kin_internal"/>
</dbReference>
<dbReference type="PANTHER" id="PTHR34220">
    <property type="entry name" value="SENSOR HISTIDINE KINASE YPDA"/>
    <property type="match status" value="1"/>
</dbReference>
<keyword evidence="13" id="KW-1185">Reference proteome</keyword>
<dbReference type="PROSITE" id="PS50885">
    <property type="entry name" value="HAMP"/>
    <property type="match status" value="1"/>
</dbReference>
<proteinExistence type="predicted"/>
<sequence length="594" mass="67806">MKLFIRLYNKFLQSSHIRLTTYFFIVLLPLVIVSLYVNNRANQIIVKQATEQTRQKLESVMNNLELTLHNSEVLTNLIATNKKIIERLEVNENELSPQTIVQYSELLEELWNVTAVSQMVSQISIYHAGTHTMLSTKFGGRRIGGAEERKWLASLAAHLDNGTELMMPEQKKGENHSFGQLIDSDTISFTRTMDLYNSERKPNLLIVTLNKNKLTAILKPLLASNHTSVVLRGRDGQTILSPSDRIQSVSIKEADRLGASVESARYPWTLDFFLPIDEIYAETKTMRQYTYLIIASSFMLALFISWGIYNRIASPLGQLKDAMKGLIGGNYNIQLDTGRKDEFGYLMNAYNQMVKHQKHLIQNHYEQQLRIARTELTFLQSQINPHFLYNTLDSIYWTAQNYEAEEISEMVLNLSHFFRLSLHKGQDTFTVDETMTHLDYYIRIQQIRFLNSFQVIYEVQEESKSIPVLKLLLQPLVENAVIHGLEQKRRGGVLTISSFIESGKLILSVQDNGAGISEERVQSIHQVLSEIANKTAPLSFLETTDKGLYGLSNVFSRVKMFYGNLAEVIFKSELGVGTTVTLLLPIENCTNQNN</sequence>
<feature type="domain" description="HAMP" evidence="11">
    <location>
        <begin position="310"/>
        <end position="362"/>
    </location>
</feature>
<organism evidence="12 13">
    <name type="scientific">Paenibacillus profundus</name>
    <dbReference type="NCBI Taxonomy" id="1173085"/>
    <lineage>
        <taxon>Bacteria</taxon>
        <taxon>Bacillati</taxon>
        <taxon>Bacillota</taxon>
        <taxon>Bacilli</taxon>
        <taxon>Bacillales</taxon>
        <taxon>Paenibacillaceae</taxon>
        <taxon>Paenibacillus</taxon>
    </lineage>
</organism>
<evidence type="ECO:0000256" key="9">
    <source>
        <dbReference type="ARBA" id="ARBA00023136"/>
    </source>
</evidence>
<evidence type="ECO:0000256" key="7">
    <source>
        <dbReference type="ARBA" id="ARBA00022777"/>
    </source>
</evidence>
<dbReference type="RefSeq" id="WP_233696182.1">
    <property type="nucleotide sequence ID" value="NZ_JAJNBZ010000003.1"/>
</dbReference>
<evidence type="ECO:0000256" key="8">
    <source>
        <dbReference type="ARBA" id="ARBA00023012"/>
    </source>
</evidence>
<dbReference type="InterPro" id="IPR004358">
    <property type="entry name" value="Sig_transdc_His_kin-like_C"/>
</dbReference>
<dbReference type="EC" id="2.7.13.3" evidence="3"/>
<evidence type="ECO:0000256" key="10">
    <source>
        <dbReference type="SAM" id="Phobius"/>
    </source>
</evidence>
<name>A0ABS8YBY6_9BACL</name>
<evidence type="ECO:0000256" key="3">
    <source>
        <dbReference type="ARBA" id="ARBA00012438"/>
    </source>
</evidence>
<keyword evidence="6" id="KW-0808">Transferase</keyword>
<keyword evidence="10" id="KW-0812">Transmembrane</keyword>
<accession>A0ABS8YBY6</accession>
<dbReference type="Proteomes" id="UP001199916">
    <property type="component" value="Unassembled WGS sequence"/>
</dbReference>
<comment type="catalytic activity">
    <reaction evidence="1">
        <text>ATP + protein L-histidine = ADP + protein N-phospho-L-histidine.</text>
        <dbReference type="EC" id="2.7.13.3"/>
    </reaction>
</comment>
<dbReference type="SMART" id="SM00387">
    <property type="entry name" value="HATPase_c"/>
    <property type="match status" value="1"/>
</dbReference>
<dbReference type="SUPFAM" id="SSF55874">
    <property type="entry name" value="ATPase domain of HSP90 chaperone/DNA topoisomerase II/histidine kinase"/>
    <property type="match status" value="1"/>
</dbReference>
<gene>
    <name evidence="12" type="ORF">LQV63_07285</name>
</gene>
<keyword evidence="10" id="KW-1133">Transmembrane helix</keyword>
<dbReference type="EMBL" id="JAJNBZ010000003">
    <property type="protein sequence ID" value="MCE5169111.1"/>
    <property type="molecule type" value="Genomic_DNA"/>
</dbReference>
<keyword evidence="9 10" id="KW-0472">Membrane</keyword>
<dbReference type="InterPro" id="IPR003594">
    <property type="entry name" value="HATPase_dom"/>
</dbReference>
<evidence type="ECO:0000256" key="2">
    <source>
        <dbReference type="ARBA" id="ARBA00004651"/>
    </source>
</evidence>
<keyword evidence="7 12" id="KW-0418">Kinase</keyword>
<dbReference type="Gene3D" id="6.10.340.10">
    <property type="match status" value="1"/>
</dbReference>
<evidence type="ECO:0000256" key="5">
    <source>
        <dbReference type="ARBA" id="ARBA00022553"/>
    </source>
</evidence>
<evidence type="ECO:0000259" key="11">
    <source>
        <dbReference type="PROSITE" id="PS50885"/>
    </source>
</evidence>
<dbReference type="InterPro" id="IPR050640">
    <property type="entry name" value="Bact_2-comp_sensor_kinase"/>
</dbReference>
<keyword evidence="8" id="KW-0902">Two-component regulatory system</keyword>